<accession>S4Y570</accession>
<dbReference type="HOGENOM" id="CLU_1863869_0_0_7"/>
<feature type="compositionally biased region" description="Pro residues" evidence="1">
    <location>
        <begin position="104"/>
        <end position="113"/>
    </location>
</feature>
<evidence type="ECO:0000313" key="2">
    <source>
        <dbReference type="EMBL" id="AGP38058.1"/>
    </source>
</evidence>
<sequence>MRAFPPTAKRGERTASPVEALRSDARVARFMQPCPRRGDASSAIHEARARKGPCMSVNAPPSRGTPSPAPVGDPEQGPPVQDPAPGEPPRRDPDPGEPARRDPPPPPPAPGEPTPEIEDPPAPGQPPKEPGVIAIGG</sequence>
<name>S4Y570_SORCE</name>
<feature type="compositionally biased region" description="Basic and acidic residues" evidence="1">
    <location>
        <begin position="88"/>
        <end position="103"/>
    </location>
</feature>
<dbReference type="AlphaFoldDB" id="S4Y570"/>
<evidence type="ECO:0000256" key="1">
    <source>
        <dbReference type="SAM" id="MobiDB-lite"/>
    </source>
</evidence>
<dbReference type="KEGG" id="scu:SCE1572_28460"/>
<dbReference type="EMBL" id="CP003969">
    <property type="protein sequence ID" value="AGP38058.1"/>
    <property type="molecule type" value="Genomic_DNA"/>
</dbReference>
<evidence type="ECO:0000313" key="3">
    <source>
        <dbReference type="Proteomes" id="UP000014803"/>
    </source>
</evidence>
<protein>
    <submittedName>
        <fullName evidence="2">Uncharacterized protein</fullName>
    </submittedName>
</protein>
<reference evidence="2 3" key="1">
    <citation type="journal article" date="2013" name="Sci. Rep.">
        <title>Extraordinary expansion of a Sorangium cellulosum genome from an alkaline milieu.</title>
        <authorList>
            <person name="Han K."/>
            <person name="Li Z.F."/>
            <person name="Peng R."/>
            <person name="Zhu L.P."/>
            <person name="Zhou T."/>
            <person name="Wang L.G."/>
            <person name="Li S.G."/>
            <person name="Zhang X.B."/>
            <person name="Hu W."/>
            <person name="Wu Z.H."/>
            <person name="Qin N."/>
            <person name="Li Y.Z."/>
        </authorList>
    </citation>
    <scope>NUCLEOTIDE SEQUENCE [LARGE SCALE GENOMIC DNA]</scope>
    <source>
        <strain evidence="2 3">So0157-2</strain>
    </source>
</reference>
<feature type="compositionally biased region" description="Pro residues" evidence="1">
    <location>
        <begin position="120"/>
        <end position="129"/>
    </location>
</feature>
<gene>
    <name evidence="2" type="ORF">SCE1572_28460</name>
</gene>
<feature type="region of interest" description="Disordered" evidence="1">
    <location>
        <begin position="1"/>
        <end position="137"/>
    </location>
</feature>
<feature type="compositionally biased region" description="Pro residues" evidence="1">
    <location>
        <begin position="67"/>
        <end position="87"/>
    </location>
</feature>
<proteinExistence type="predicted"/>
<dbReference type="Proteomes" id="UP000014803">
    <property type="component" value="Chromosome"/>
</dbReference>
<dbReference type="PATRIC" id="fig|1254432.3.peg.6433"/>
<organism evidence="2 3">
    <name type="scientific">Sorangium cellulosum So0157-2</name>
    <dbReference type="NCBI Taxonomy" id="1254432"/>
    <lineage>
        <taxon>Bacteria</taxon>
        <taxon>Pseudomonadati</taxon>
        <taxon>Myxococcota</taxon>
        <taxon>Polyangia</taxon>
        <taxon>Polyangiales</taxon>
        <taxon>Polyangiaceae</taxon>
        <taxon>Sorangium</taxon>
    </lineage>
</organism>
<dbReference type="STRING" id="1254432.SCE1572_28460"/>